<reference evidence="3" key="1">
    <citation type="journal article" date="2008" name="Nat. Genet.">
        <title>The Pristionchus pacificus genome provides a unique perspective on nematode lifestyle and parasitism.</title>
        <authorList>
            <person name="Dieterich C."/>
            <person name="Clifton S.W."/>
            <person name="Schuster L.N."/>
            <person name="Chinwalla A."/>
            <person name="Delehaunty K."/>
            <person name="Dinkelacker I."/>
            <person name="Fulton L."/>
            <person name="Fulton R."/>
            <person name="Godfrey J."/>
            <person name="Minx P."/>
            <person name="Mitreva M."/>
            <person name="Roeseler W."/>
            <person name="Tian H."/>
            <person name="Witte H."/>
            <person name="Yang S.P."/>
            <person name="Wilson R.K."/>
            <person name="Sommer R.J."/>
        </authorList>
    </citation>
    <scope>NUCLEOTIDE SEQUENCE [LARGE SCALE GENOMIC DNA]</scope>
    <source>
        <strain evidence="3">PS312</strain>
    </source>
</reference>
<name>A0A2A6CEG1_PRIPA</name>
<dbReference type="AlphaFoldDB" id="A0A2A6CEG1"/>
<sequence length="146" mass="15522">MPPADLSAPLLLFLCEGSEEAAESGVEEEADDELRGVSRAVPEVEVLRGRGGVAMSPLDEVEAPDEKWPDVSEENEWSCIMQAGGCDCCRIRPGGEPAANPCKKSKINLSSRDQRSKITGFSPKPLSGVNGACPLNSDGDGYDGWK</sequence>
<accession>A0A8R1YSX7</accession>
<gene>
    <name evidence="2" type="primary">WBGene00277955</name>
</gene>
<dbReference type="EnsemblMetazoa" id="PPA39586.1">
    <property type="protein sequence ID" value="PPA39586.1"/>
    <property type="gene ID" value="WBGene00277955"/>
</dbReference>
<dbReference type="Proteomes" id="UP000005239">
    <property type="component" value="Unassembled WGS sequence"/>
</dbReference>
<organism evidence="2 3">
    <name type="scientific">Pristionchus pacificus</name>
    <name type="common">Parasitic nematode worm</name>
    <dbReference type="NCBI Taxonomy" id="54126"/>
    <lineage>
        <taxon>Eukaryota</taxon>
        <taxon>Metazoa</taxon>
        <taxon>Ecdysozoa</taxon>
        <taxon>Nematoda</taxon>
        <taxon>Chromadorea</taxon>
        <taxon>Rhabditida</taxon>
        <taxon>Rhabditina</taxon>
        <taxon>Diplogasteromorpha</taxon>
        <taxon>Diplogasteroidea</taxon>
        <taxon>Neodiplogasteridae</taxon>
        <taxon>Pristionchus</taxon>
    </lineage>
</organism>
<feature type="region of interest" description="Disordered" evidence="1">
    <location>
        <begin position="100"/>
        <end position="146"/>
    </location>
</feature>
<reference evidence="2" key="2">
    <citation type="submission" date="2022-06" db="UniProtKB">
        <authorList>
            <consortium name="EnsemblMetazoa"/>
        </authorList>
    </citation>
    <scope>IDENTIFICATION</scope>
    <source>
        <strain evidence="2">PS312</strain>
    </source>
</reference>
<evidence type="ECO:0000313" key="2">
    <source>
        <dbReference type="EnsemblMetazoa" id="PPA39586.1"/>
    </source>
</evidence>
<evidence type="ECO:0000313" key="3">
    <source>
        <dbReference type="Proteomes" id="UP000005239"/>
    </source>
</evidence>
<proteinExistence type="predicted"/>
<evidence type="ECO:0000256" key="1">
    <source>
        <dbReference type="SAM" id="MobiDB-lite"/>
    </source>
</evidence>
<accession>A0A2A6CEG1</accession>
<keyword evidence="3" id="KW-1185">Reference proteome</keyword>
<protein>
    <submittedName>
        <fullName evidence="2">Uncharacterized protein</fullName>
    </submittedName>
</protein>